<evidence type="ECO:0000256" key="2">
    <source>
        <dbReference type="ARBA" id="ARBA00023125"/>
    </source>
</evidence>
<evidence type="ECO:0000256" key="1">
    <source>
        <dbReference type="ARBA" id="ARBA00023015"/>
    </source>
</evidence>
<dbReference type="SMART" id="SM00342">
    <property type="entry name" value="HTH_ARAC"/>
    <property type="match status" value="1"/>
</dbReference>
<evidence type="ECO:0000313" key="7">
    <source>
        <dbReference type="EMBL" id="MFC7147858.1"/>
    </source>
</evidence>
<protein>
    <submittedName>
        <fullName evidence="7">Response regulator</fullName>
    </submittedName>
</protein>
<dbReference type="SUPFAM" id="SSF52172">
    <property type="entry name" value="CheY-like"/>
    <property type="match status" value="1"/>
</dbReference>
<dbReference type="Pfam" id="PF00072">
    <property type="entry name" value="Response_reg"/>
    <property type="match status" value="1"/>
</dbReference>
<evidence type="ECO:0000256" key="3">
    <source>
        <dbReference type="ARBA" id="ARBA00023163"/>
    </source>
</evidence>
<dbReference type="SUPFAM" id="SSF46689">
    <property type="entry name" value="Homeodomain-like"/>
    <property type="match status" value="2"/>
</dbReference>
<reference evidence="8" key="1">
    <citation type="journal article" date="2019" name="Int. J. Syst. Evol. Microbiol.">
        <title>The Global Catalogue of Microorganisms (GCM) 10K type strain sequencing project: providing services to taxonomists for standard genome sequencing and annotation.</title>
        <authorList>
            <consortium name="The Broad Institute Genomics Platform"/>
            <consortium name="The Broad Institute Genome Sequencing Center for Infectious Disease"/>
            <person name="Wu L."/>
            <person name="Ma J."/>
        </authorList>
    </citation>
    <scope>NUCLEOTIDE SEQUENCE [LARGE SCALE GENOMIC DNA]</scope>
    <source>
        <strain evidence="8">KCTC 12907</strain>
    </source>
</reference>
<keyword evidence="4" id="KW-0597">Phosphoprotein</keyword>
<keyword evidence="8" id="KW-1185">Reference proteome</keyword>
<organism evidence="7 8">
    <name type="scientific">Cohnella cellulosilytica</name>
    <dbReference type="NCBI Taxonomy" id="986710"/>
    <lineage>
        <taxon>Bacteria</taxon>
        <taxon>Bacillati</taxon>
        <taxon>Bacillota</taxon>
        <taxon>Bacilli</taxon>
        <taxon>Bacillales</taxon>
        <taxon>Paenibacillaceae</taxon>
        <taxon>Cohnella</taxon>
    </lineage>
</organism>
<gene>
    <name evidence="7" type="ORF">ACFQMJ_04855</name>
</gene>
<dbReference type="PANTHER" id="PTHR43280">
    <property type="entry name" value="ARAC-FAMILY TRANSCRIPTIONAL REGULATOR"/>
    <property type="match status" value="1"/>
</dbReference>
<dbReference type="Pfam" id="PF12833">
    <property type="entry name" value="HTH_18"/>
    <property type="match status" value="1"/>
</dbReference>
<dbReference type="InterPro" id="IPR018062">
    <property type="entry name" value="HTH_AraC-typ_CS"/>
</dbReference>
<dbReference type="Gene3D" id="3.40.50.2300">
    <property type="match status" value="1"/>
</dbReference>
<dbReference type="EMBL" id="JBHTAI010000002">
    <property type="protein sequence ID" value="MFC7147858.1"/>
    <property type="molecule type" value="Genomic_DNA"/>
</dbReference>
<dbReference type="PROSITE" id="PS01124">
    <property type="entry name" value="HTH_ARAC_FAMILY_2"/>
    <property type="match status" value="1"/>
</dbReference>
<dbReference type="PROSITE" id="PS50110">
    <property type="entry name" value="RESPONSE_REGULATORY"/>
    <property type="match status" value="1"/>
</dbReference>
<dbReference type="CDD" id="cd17536">
    <property type="entry name" value="REC_YesN-like"/>
    <property type="match status" value="1"/>
</dbReference>
<dbReference type="InterPro" id="IPR001789">
    <property type="entry name" value="Sig_transdc_resp-reg_receiver"/>
</dbReference>
<dbReference type="PANTHER" id="PTHR43280:SF28">
    <property type="entry name" value="HTH-TYPE TRANSCRIPTIONAL ACTIVATOR RHAS"/>
    <property type="match status" value="1"/>
</dbReference>
<keyword evidence="2" id="KW-0238">DNA-binding</keyword>
<feature type="domain" description="HTH araC/xylS-type" evidence="5">
    <location>
        <begin position="413"/>
        <end position="512"/>
    </location>
</feature>
<dbReference type="PRINTS" id="PR00032">
    <property type="entry name" value="HTHARAC"/>
</dbReference>
<evidence type="ECO:0000259" key="6">
    <source>
        <dbReference type="PROSITE" id="PS50110"/>
    </source>
</evidence>
<dbReference type="Proteomes" id="UP001596378">
    <property type="component" value="Unassembled WGS sequence"/>
</dbReference>
<keyword evidence="3" id="KW-0804">Transcription</keyword>
<dbReference type="PROSITE" id="PS00041">
    <property type="entry name" value="HTH_ARAC_FAMILY_1"/>
    <property type="match status" value="1"/>
</dbReference>
<dbReference type="InterPro" id="IPR020449">
    <property type="entry name" value="Tscrpt_reg_AraC-type_HTH"/>
</dbReference>
<feature type="domain" description="Response regulatory" evidence="6">
    <location>
        <begin position="3"/>
        <end position="120"/>
    </location>
</feature>
<proteinExistence type="predicted"/>
<evidence type="ECO:0000313" key="8">
    <source>
        <dbReference type="Proteomes" id="UP001596378"/>
    </source>
</evidence>
<accession>A0ABW2F3U0</accession>
<comment type="caution">
    <text evidence="7">The sequence shown here is derived from an EMBL/GenBank/DDBJ whole genome shotgun (WGS) entry which is preliminary data.</text>
</comment>
<keyword evidence="1" id="KW-0805">Transcription regulation</keyword>
<evidence type="ECO:0000259" key="5">
    <source>
        <dbReference type="PROSITE" id="PS01124"/>
    </source>
</evidence>
<name>A0ABW2F3U0_9BACL</name>
<dbReference type="InterPro" id="IPR011006">
    <property type="entry name" value="CheY-like_superfamily"/>
</dbReference>
<dbReference type="InterPro" id="IPR009057">
    <property type="entry name" value="Homeodomain-like_sf"/>
</dbReference>
<dbReference type="InterPro" id="IPR018060">
    <property type="entry name" value="HTH_AraC"/>
</dbReference>
<feature type="modified residue" description="4-aspartylphosphate" evidence="4">
    <location>
        <position position="55"/>
    </location>
</feature>
<dbReference type="Gene3D" id="1.10.10.60">
    <property type="entry name" value="Homeodomain-like"/>
    <property type="match status" value="2"/>
</dbReference>
<dbReference type="RefSeq" id="WP_378047949.1">
    <property type="nucleotide sequence ID" value="NZ_JBHMDN010000016.1"/>
</dbReference>
<sequence>MIRCVVVEDEPPILRAIVQMIESCDPRFQVVDTAFDGEEAMEVLKKTRPDVVFTDIRMPIMDGLQLLRETKSLPCKPLTVVLSGHQEFEYAKEALKLGVHDFLLKPISRDSLVELLDGLADICLQGARERQLTLLKEWVDSGTPNVPSREAKSLFAPYREAAYLLVCVGSFQSFPTSLTLSFREYWKRHPIERLLPEEPRGERWIVDGRNDNEKVLIVSANAGDGPAESMLETAAGKLYEELTRYDWPVTLVKGSRAVDISDLGFYLQKARIVLNHSSRFGHSTITANDFEEHSPAHLAPNNQMEGIFQKLNRQSPEYFKHELSKLIDAANAQRLPQIRLEHALRQFIQTIVQMLDADAKGQLVHTDLVIRELVSTSPSYRSLHAGMCLLIDEICSSGLLKSDVRESQEEWAERIEQYIQANYHNPISLQSLSDTFGFAPSYLSRIYREHKGQSPIDYVIKLRMNKAKELLLLEPALPLKQISEAIGYEDSFYFSRLFKAQTGSSPSEFRKRKSP</sequence>
<dbReference type="SMART" id="SM00448">
    <property type="entry name" value="REC"/>
    <property type="match status" value="1"/>
</dbReference>
<evidence type="ECO:0000256" key="4">
    <source>
        <dbReference type="PROSITE-ProRule" id="PRU00169"/>
    </source>
</evidence>